<dbReference type="GO" id="GO:0003677">
    <property type="term" value="F:DNA binding"/>
    <property type="evidence" value="ECO:0007669"/>
    <property type="project" value="UniProtKB-KW"/>
</dbReference>
<dbReference type="Gene3D" id="2.170.150.80">
    <property type="entry name" value="NAC domain"/>
    <property type="match status" value="1"/>
</dbReference>
<dbReference type="PANTHER" id="PTHR31744">
    <property type="entry name" value="PROTEIN CUP-SHAPED COTYLEDON 2-RELATED"/>
    <property type="match status" value="1"/>
</dbReference>
<evidence type="ECO:0000256" key="1">
    <source>
        <dbReference type="ARBA" id="ARBA00023015"/>
    </source>
</evidence>
<dbReference type="PROSITE" id="PS51005">
    <property type="entry name" value="NAC"/>
    <property type="match status" value="1"/>
</dbReference>
<organism evidence="6 7">
    <name type="scientific">Pisum sativum</name>
    <name type="common">Garden pea</name>
    <name type="synonym">Lathyrus oleraceus</name>
    <dbReference type="NCBI Taxonomy" id="3888"/>
    <lineage>
        <taxon>Eukaryota</taxon>
        <taxon>Viridiplantae</taxon>
        <taxon>Streptophyta</taxon>
        <taxon>Embryophyta</taxon>
        <taxon>Tracheophyta</taxon>
        <taxon>Spermatophyta</taxon>
        <taxon>Magnoliopsida</taxon>
        <taxon>eudicotyledons</taxon>
        <taxon>Gunneridae</taxon>
        <taxon>Pentapetalae</taxon>
        <taxon>rosids</taxon>
        <taxon>fabids</taxon>
        <taxon>Fabales</taxon>
        <taxon>Fabaceae</taxon>
        <taxon>Papilionoideae</taxon>
        <taxon>50 kb inversion clade</taxon>
        <taxon>NPAAA clade</taxon>
        <taxon>Hologalegina</taxon>
        <taxon>IRL clade</taxon>
        <taxon>Fabeae</taxon>
        <taxon>Lathyrus</taxon>
    </lineage>
</organism>
<evidence type="ECO:0000256" key="3">
    <source>
        <dbReference type="ARBA" id="ARBA00023163"/>
    </source>
</evidence>
<dbReference type="Gramene" id="Psat06G0149200-T2">
    <property type="protein sequence ID" value="KAI5394886.1"/>
    <property type="gene ID" value="KIW84_061492"/>
</dbReference>
<protein>
    <recommendedName>
        <fullName evidence="5">NAC domain-containing protein</fullName>
    </recommendedName>
</protein>
<dbReference type="Pfam" id="PF02365">
    <property type="entry name" value="NAM"/>
    <property type="match status" value="1"/>
</dbReference>
<name>A0A9D4W3Y9_PEA</name>
<keyword evidence="7" id="KW-1185">Reference proteome</keyword>
<sequence>MRAFSEVAKLNATEWYFFSFRDRKYSTGFRTNRATTCGYWKATGKDRTVYDPITREVVGMRKTLVFYRNRAPNGIKTGWIMHEFRLETPHMPPKEDWVLCRVFHKGKTENNGKLSPQDMYETIAPSLTTQAMPIGYNYNQFAPFSSSMTTQHYNQNDSLLNLLQLSKETNTNCSSVTQISPKCDDGYGFLWDMDLEDHHDGVESSNLEGIRFEVDNNNSSMVLI</sequence>
<dbReference type="InterPro" id="IPR036093">
    <property type="entry name" value="NAC_dom_sf"/>
</dbReference>
<evidence type="ECO:0000256" key="2">
    <source>
        <dbReference type="ARBA" id="ARBA00023125"/>
    </source>
</evidence>
<dbReference type="SUPFAM" id="SSF101941">
    <property type="entry name" value="NAC domain"/>
    <property type="match status" value="1"/>
</dbReference>
<dbReference type="PANTHER" id="PTHR31744:SF4">
    <property type="entry name" value="NAC TRANSCRIPTION FACTOR"/>
    <property type="match status" value="1"/>
</dbReference>
<dbReference type="InterPro" id="IPR003441">
    <property type="entry name" value="NAC-dom"/>
</dbReference>
<keyword evidence="4" id="KW-0539">Nucleus</keyword>
<dbReference type="EMBL" id="JAMSHJ010000006">
    <property type="protein sequence ID" value="KAI5394886.1"/>
    <property type="molecule type" value="Genomic_DNA"/>
</dbReference>
<keyword evidence="2" id="KW-0238">DNA-binding</keyword>
<gene>
    <name evidence="6" type="ORF">KIW84_061492</name>
</gene>
<evidence type="ECO:0000313" key="7">
    <source>
        <dbReference type="Proteomes" id="UP001058974"/>
    </source>
</evidence>
<feature type="domain" description="NAC" evidence="5">
    <location>
        <begin position="1"/>
        <end position="105"/>
    </location>
</feature>
<accession>A0A9D4W3Y9</accession>
<keyword evidence="3" id="KW-0804">Transcription</keyword>
<reference evidence="6 7" key="1">
    <citation type="journal article" date="2022" name="Nat. Genet.">
        <title>Improved pea reference genome and pan-genome highlight genomic features and evolutionary characteristics.</title>
        <authorList>
            <person name="Yang T."/>
            <person name="Liu R."/>
            <person name="Luo Y."/>
            <person name="Hu S."/>
            <person name="Wang D."/>
            <person name="Wang C."/>
            <person name="Pandey M.K."/>
            <person name="Ge S."/>
            <person name="Xu Q."/>
            <person name="Li N."/>
            <person name="Li G."/>
            <person name="Huang Y."/>
            <person name="Saxena R.K."/>
            <person name="Ji Y."/>
            <person name="Li M."/>
            <person name="Yan X."/>
            <person name="He Y."/>
            <person name="Liu Y."/>
            <person name="Wang X."/>
            <person name="Xiang C."/>
            <person name="Varshney R.K."/>
            <person name="Ding H."/>
            <person name="Gao S."/>
            <person name="Zong X."/>
        </authorList>
    </citation>
    <scope>NUCLEOTIDE SEQUENCE [LARGE SCALE GENOMIC DNA]</scope>
    <source>
        <strain evidence="6 7">cv. Zhongwan 6</strain>
    </source>
</reference>
<dbReference type="GO" id="GO:0006355">
    <property type="term" value="P:regulation of DNA-templated transcription"/>
    <property type="evidence" value="ECO:0007669"/>
    <property type="project" value="InterPro"/>
</dbReference>
<dbReference type="Proteomes" id="UP001058974">
    <property type="component" value="Chromosome 6"/>
</dbReference>
<proteinExistence type="predicted"/>
<comment type="caution">
    <text evidence="6">The sequence shown here is derived from an EMBL/GenBank/DDBJ whole genome shotgun (WGS) entry which is preliminary data.</text>
</comment>
<keyword evidence="1" id="KW-0805">Transcription regulation</keyword>
<evidence type="ECO:0000256" key="4">
    <source>
        <dbReference type="ARBA" id="ARBA00023242"/>
    </source>
</evidence>
<evidence type="ECO:0000313" key="6">
    <source>
        <dbReference type="EMBL" id="KAI5394886.1"/>
    </source>
</evidence>
<evidence type="ECO:0000259" key="5">
    <source>
        <dbReference type="PROSITE" id="PS51005"/>
    </source>
</evidence>
<dbReference type="AlphaFoldDB" id="A0A9D4W3Y9"/>